<gene>
    <name evidence="2" type="ORF">UFOVP314_44</name>
</gene>
<dbReference type="InterPro" id="IPR054738">
    <property type="entry name" value="Siphovirus-type_tail_C"/>
</dbReference>
<organism evidence="2">
    <name type="scientific">uncultured Caudovirales phage</name>
    <dbReference type="NCBI Taxonomy" id="2100421"/>
    <lineage>
        <taxon>Viruses</taxon>
        <taxon>Duplodnaviria</taxon>
        <taxon>Heunggongvirae</taxon>
        <taxon>Uroviricota</taxon>
        <taxon>Caudoviricetes</taxon>
        <taxon>Peduoviridae</taxon>
        <taxon>Maltschvirus</taxon>
        <taxon>Maltschvirus maltsch</taxon>
    </lineage>
</organism>
<dbReference type="Gene3D" id="2.60.120.860">
    <property type="match status" value="1"/>
</dbReference>
<reference evidence="2" key="1">
    <citation type="submission" date="2020-04" db="EMBL/GenBank/DDBJ databases">
        <authorList>
            <person name="Chiriac C."/>
            <person name="Salcher M."/>
            <person name="Ghai R."/>
            <person name="Kavagutti S V."/>
        </authorList>
    </citation>
    <scope>NUCLEOTIDE SEQUENCE</scope>
</reference>
<sequence length="281" mass="29654">MSAGDLVTQPWQIELNGLLMGAGSSYVVAAFDPWSAPMIRPADAPRSQRHGIYTGRDWLSERMVELQLRVAASTDAAEQAARRALAGAWKPSTDGVPVPLVWMEDDGVDYVLFGAARGVETALAPTMPSVCRFVASDPRIYRLQLRSASSGLPTITGGLTFPAASPFVFGTAGTGGLLNATNDGTIETPWRVTFTGPLVAPQLSHTGQALTLAFAGTLAAGETLVVDSAARTVLLNGTTSRYSWLTSLSSWWTLEPGPNTLQFAAASGTGSVSISYRDAYL</sequence>
<protein>
    <submittedName>
        <fullName evidence="2">Siphovirus-type tail component</fullName>
    </submittedName>
</protein>
<dbReference type="Pfam" id="PF22768">
    <property type="entry name" value="SPP1_Dit"/>
    <property type="match status" value="1"/>
</dbReference>
<dbReference type="EMBL" id="LR796326">
    <property type="protein sequence ID" value="CAB4136916.1"/>
    <property type="molecule type" value="Genomic_DNA"/>
</dbReference>
<proteinExistence type="predicted"/>
<accession>A0A6J5LV76</accession>
<feature type="domain" description="Siphovirus-type tail component C-terminal" evidence="1">
    <location>
        <begin position="183"/>
        <end position="280"/>
    </location>
</feature>
<evidence type="ECO:0000259" key="1">
    <source>
        <dbReference type="Pfam" id="PF22768"/>
    </source>
</evidence>
<name>A0A6J5LV76_9CAUD</name>
<evidence type="ECO:0000313" key="2">
    <source>
        <dbReference type="EMBL" id="CAB4136916.1"/>
    </source>
</evidence>